<feature type="domain" description="TonB-dependent receptor plug" evidence="15">
    <location>
        <begin position="59"/>
        <end position="165"/>
    </location>
</feature>
<dbReference type="RefSeq" id="WP_278317826.1">
    <property type="nucleotide sequence ID" value="NZ_CP121464.1"/>
</dbReference>
<dbReference type="InterPro" id="IPR012910">
    <property type="entry name" value="Plug_dom"/>
</dbReference>
<keyword evidence="7 12" id="KW-0798">TonB box</keyword>
<comment type="similarity">
    <text evidence="2 11 12">Belongs to the TonB-dependent receptor family.</text>
</comment>
<dbReference type="InterPro" id="IPR037066">
    <property type="entry name" value="Plug_dom_sf"/>
</dbReference>
<dbReference type="Gene3D" id="2.40.170.20">
    <property type="entry name" value="TonB-dependent receptor, beta-barrel domain"/>
    <property type="match status" value="1"/>
</dbReference>
<evidence type="ECO:0000256" key="6">
    <source>
        <dbReference type="ARBA" id="ARBA00022729"/>
    </source>
</evidence>
<evidence type="ECO:0000256" key="11">
    <source>
        <dbReference type="PROSITE-ProRule" id="PRU01360"/>
    </source>
</evidence>
<evidence type="ECO:0000256" key="13">
    <source>
        <dbReference type="SAM" id="SignalP"/>
    </source>
</evidence>
<dbReference type="InterPro" id="IPR036942">
    <property type="entry name" value="Beta-barrel_TonB_sf"/>
</dbReference>
<reference evidence="16 17" key="1">
    <citation type="submission" date="2023-04" db="EMBL/GenBank/DDBJ databases">
        <title>Nanopore sequencing of Janthinobacterium from water.</title>
        <authorList>
            <person name="Ciuchcinski K."/>
            <person name="Rokowska A."/>
            <person name="Dziewit L."/>
        </authorList>
    </citation>
    <scope>NUCLEOTIDE SEQUENCE [LARGE SCALE GENOMIC DNA]</scope>
    <source>
        <strain evidence="16 17">DEMB2</strain>
    </source>
</reference>
<evidence type="ECO:0000256" key="7">
    <source>
        <dbReference type="ARBA" id="ARBA00023077"/>
    </source>
</evidence>
<evidence type="ECO:0000256" key="2">
    <source>
        <dbReference type="ARBA" id="ARBA00009810"/>
    </source>
</evidence>
<dbReference type="PANTHER" id="PTHR30069">
    <property type="entry name" value="TONB-DEPENDENT OUTER MEMBRANE RECEPTOR"/>
    <property type="match status" value="1"/>
</dbReference>
<dbReference type="EMBL" id="CP121464">
    <property type="protein sequence ID" value="WFR80717.1"/>
    <property type="molecule type" value="Genomic_DNA"/>
</dbReference>
<keyword evidence="8 11" id="KW-0472">Membrane</keyword>
<evidence type="ECO:0000256" key="8">
    <source>
        <dbReference type="ARBA" id="ARBA00023136"/>
    </source>
</evidence>
<evidence type="ECO:0000256" key="9">
    <source>
        <dbReference type="ARBA" id="ARBA00023170"/>
    </source>
</evidence>
<keyword evidence="9 16" id="KW-0675">Receptor</keyword>
<evidence type="ECO:0000256" key="12">
    <source>
        <dbReference type="RuleBase" id="RU003357"/>
    </source>
</evidence>
<protein>
    <submittedName>
        <fullName evidence="16">TonB-dependent receptor</fullName>
    </submittedName>
</protein>
<feature type="chain" id="PRO_5046526845" evidence="13">
    <location>
        <begin position="35"/>
        <end position="660"/>
    </location>
</feature>
<evidence type="ECO:0000256" key="1">
    <source>
        <dbReference type="ARBA" id="ARBA00004571"/>
    </source>
</evidence>
<dbReference type="PROSITE" id="PS52016">
    <property type="entry name" value="TONB_DEPENDENT_REC_3"/>
    <property type="match status" value="1"/>
</dbReference>
<evidence type="ECO:0000259" key="15">
    <source>
        <dbReference type="Pfam" id="PF07715"/>
    </source>
</evidence>
<dbReference type="PANTHER" id="PTHR30069:SF29">
    <property type="entry name" value="HEMOGLOBIN AND HEMOGLOBIN-HAPTOGLOBIN-BINDING PROTEIN 1-RELATED"/>
    <property type="match status" value="1"/>
</dbReference>
<dbReference type="Proteomes" id="UP001219584">
    <property type="component" value="Chromosome"/>
</dbReference>
<evidence type="ECO:0000256" key="10">
    <source>
        <dbReference type="ARBA" id="ARBA00023237"/>
    </source>
</evidence>
<evidence type="ECO:0000313" key="17">
    <source>
        <dbReference type="Proteomes" id="UP001219584"/>
    </source>
</evidence>
<proteinExistence type="inferred from homology"/>
<evidence type="ECO:0000313" key="16">
    <source>
        <dbReference type="EMBL" id="WFR80717.1"/>
    </source>
</evidence>
<dbReference type="Pfam" id="PF00593">
    <property type="entry name" value="TonB_dep_Rec_b-barrel"/>
    <property type="match status" value="1"/>
</dbReference>
<dbReference type="Gene3D" id="2.170.130.10">
    <property type="entry name" value="TonB-dependent receptor, plug domain"/>
    <property type="match status" value="1"/>
</dbReference>
<feature type="signal peptide" evidence="13">
    <location>
        <begin position="1"/>
        <end position="34"/>
    </location>
</feature>
<organism evidence="16 17">
    <name type="scientific">Janthinobacterium rivuli</name>
    <dbReference type="NCBI Taxonomy" id="2751478"/>
    <lineage>
        <taxon>Bacteria</taxon>
        <taxon>Pseudomonadati</taxon>
        <taxon>Pseudomonadota</taxon>
        <taxon>Betaproteobacteria</taxon>
        <taxon>Burkholderiales</taxon>
        <taxon>Oxalobacteraceae</taxon>
        <taxon>Janthinobacterium</taxon>
    </lineage>
</organism>
<comment type="subcellular location">
    <subcellularLocation>
        <location evidence="1 11">Cell outer membrane</location>
        <topology evidence="1 11">Multi-pass membrane protein</topology>
    </subcellularLocation>
</comment>
<keyword evidence="4 11" id="KW-1134">Transmembrane beta strand</keyword>
<dbReference type="Pfam" id="PF07715">
    <property type="entry name" value="Plug"/>
    <property type="match status" value="1"/>
</dbReference>
<keyword evidence="6 13" id="KW-0732">Signal</keyword>
<gene>
    <name evidence="16" type="ORF">P9875_05945</name>
</gene>
<dbReference type="SUPFAM" id="SSF56935">
    <property type="entry name" value="Porins"/>
    <property type="match status" value="1"/>
</dbReference>
<evidence type="ECO:0000259" key="14">
    <source>
        <dbReference type="Pfam" id="PF00593"/>
    </source>
</evidence>
<dbReference type="InterPro" id="IPR000531">
    <property type="entry name" value="Beta-barrel_TonB"/>
</dbReference>
<evidence type="ECO:0000256" key="4">
    <source>
        <dbReference type="ARBA" id="ARBA00022452"/>
    </source>
</evidence>
<keyword evidence="3 11" id="KW-0813">Transport</keyword>
<sequence>MTAPVLHRRAPAMAPRALVSAISLCFIAAAPAFAQTANKTLDQIVVTGSRFNSDPALQPIGATIITADEIRRAGVTDVNQAIRKIGGVYGRQGLAGNPDNFTLDLRGFGATASPNMVVVLDGVRLSENELADPLLTTIPIDSVERIEITRGGSSVLYGDGATGGIINIVTKRPGKQAGRGTVFAEAGQLGQREVRGSVAQSWDNVALNAAIGRLETDNYRDNNEYKQNTFSGGAQWSGKDIRAGLRIDSTRQDIRFPGSLTMAQFEANPRQTNTPKDFGSIDSDRYTAFAEGRLGAVDLAAELSRSEKTAKSIFGSPRQAKTKQNQFSPRLRHLGQFDGMLNEIVAGVDFIKWDSNIDSSYSLAKADQKSQAFYVRDELKFASPQNFRIAAGVRHETFDKDFNDPIGYPTTAYNIKQNFNAWDVQGSFDVVPQVNLYAKAGQSYRVANADENNSTPVANKPLQGQTSHDLELGATYDNSIVKLDARVFRHKLTNEIYFDPTAGASGWGANTNLDPTKHQGFELDASANIAADWRVSGHYQHVKATFTEGANSGKELTLIPKNTLSARLSWVPKDGQSADFGAQWVDSQRYGSDFANTCSSKIPAFTTFDARYARKFGAWEVAVNALNLTDKQYFTNAYSCKGGIYPSNGRQMKLSARYDF</sequence>
<keyword evidence="17" id="KW-1185">Reference proteome</keyword>
<accession>A0ABY8I711</accession>
<evidence type="ECO:0000256" key="3">
    <source>
        <dbReference type="ARBA" id="ARBA00022448"/>
    </source>
</evidence>
<keyword evidence="10 11" id="KW-0998">Cell outer membrane</keyword>
<keyword evidence="5 11" id="KW-0812">Transmembrane</keyword>
<feature type="domain" description="TonB-dependent receptor-like beta-barrel" evidence="14">
    <location>
        <begin position="212"/>
        <end position="628"/>
    </location>
</feature>
<dbReference type="CDD" id="cd01347">
    <property type="entry name" value="ligand_gated_channel"/>
    <property type="match status" value="1"/>
</dbReference>
<evidence type="ECO:0000256" key="5">
    <source>
        <dbReference type="ARBA" id="ARBA00022692"/>
    </source>
</evidence>
<dbReference type="InterPro" id="IPR039426">
    <property type="entry name" value="TonB-dep_rcpt-like"/>
</dbReference>
<name>A0ABY8I711_9BURK</name>